<comment type="similarity">
    <text evidence="3 6">Belongs to the UTP11 family.</text>
</comment>
<dbReference type="PhylomeDB" id="A0A060TCM8"/>
<comment type="subunit">
    <text evidence="6">Component of the ribosomal small subunit (SSU) processome.</text>
</comment>
<feature type="region of interest" description="Disordered" evidence="8">
    <location>
        <begin position="1"/>
        <end position="22"/>
    </location>
</feature>
<feature type="coiled-coil region" evidence="7">
    <location>
        <begin position="159"/>
        <end position="212"/>
    </location>
</feature>
<dbReference type="GO" id="GO:0006364">
    <property type="term" value="P:rRNA processing"/>
    <property type="evidence" value="ECO:0007669"/>
    <property type="project" value="UniProtKB-UniRule"/>
</dbReference>
<dbReference type="PIRSF" id="PIRSF015952">
    <property type="entry name" value="U3snoRNP11"/>
    <property type="match status" value="1"/>
</dbReference>
<evidence type="ECO:0000256" key="4">
    <source>
        <dbReference type="ARBA" id="ARBA00022552"/>
    </source>
</evidence>
<keyword evidence="4 6" id="KW-0698">rRNA processing</keyword>
<evidence type="ECO:0000256" key="8">
    <source>
        <dbReference type="SAM" id="MobiDB-lite"/>
    </source>
</evidence>
<dbReference type="AlphaFoldDB" id="A0A060TCM8"/>
<reference evidence="9" key="2">
    <citation type="submission" date="2014-06" db="EMBL/GenBank/DDBJ databases">
        <title>The complete genome of Blastobotrys (Arxula) adeninivorans LS3 - a yeast of biotechnological interest.</title>
        <authorList>
            <person name="Kunze G."/>
            <person name="Gaillardin C."/>
            <person name="Czernicka M."/>
            <person name="Durrens P."/>
            <person name="Martin T."/>
            <person name="Boer E."/>
            <person name="Gabaldon T."/>
            <person name="Cruz J."/>
            <person name="Talla E."/>
            <person name="Marck C."/>
            <person name="Goffeau A."/>
            <person name="Barbe V."/>
            <person name="Baret P."/>
            <person name="Baronian K."/>
            <person name="Beier S."/>
            <person name="Bleykasten C."/>
            <person name="Bode R."/>
            <person name="Casaregola S."/>
            <person name="Despons L."/>
            <person name="Fairhead C."/>
            <person name="Giersberg M."/>
            <person name="Gierski P."/>
            <person name="Hahnel U."/>
            <person name="Hartmann A."/>
            <person name="Jankowska D."/>
            <person name="Jubin C."/>
            <person name="Jung P."/>
            <person name="Lafontaine I."/>
            <person name="Leh-Louis V."/>
            <person name="Lemaire M."/>
            <person name="Marcet-Houben M."/>
            <person name="Mascher M."/>
            <person name="Morel G."/>
            <person name="Richard G.-F."/>
            <person name="Riechen J."/>
            <person name="Sacerdot C."/>
            <person name="Sarkar A."/>
            <person name="Savel G."/>
            <person name="Schacherer J."/>
            <person name="Sherman D."/>
            <person name="Straub M.-L."/>
            <person name="Stein N."/>
            <person name="Thierry A."/>
            <person name="Trautwein-Schult A."/>
            <person name="Westhof E."/>
            <person name="Worch S."/>
            <person name="Dujon B."/>
            <person name="Souciet J.-L."/>
            <person name="Wincker P."/>
            <person name="Scholz U."/>
            <person name="Neuveglise N."/>
        </authorList>
    </citation>
    <scope>NUCLEOTIDE SEQUENCE</scope>
    <source>
        <strain evidence="9">LS3</strain>
    </source>
</reference>
<evidence type="ECO:0000256" key="1">
    <source>
        <dbReference type="ARBA" id="ARBA00004099"/>
    </source>
</evidence>
<accession>A0A060TCM8</accession>
<feature type="region of interest" description="Disordered" evidence="8">
    <location>
        <begin position="54"/>
        <end position="74"/>
    </location>
</feature>
<dbReference type="GO" id="GO:0032040">
    <property type="term" value="C:small-subunit processome"/>
    <property type="evidence" value="ECO:0007669"/>
    <property type="project" value="UniProtKB-UniRule"/>
</dbReference>
<organism evidence="9">
    <name type="scientific">Blastobotrys adeninivorans</name>
    <name type="common">Yeast</name>
    <name type="synonym">Arxula adeninivorans</name>
    <dbReference type="NCBI Taxonomy" id="409370"/>
    <lineage>
        <taxon>Eukaryota</taxon>
        <taxon>Fungi</taxon>
        <taxon>Dikarya</taxon>
        <taxon>Ascomycota</taxon>
        <taxon>Saccharomycotina</taxon>
        <taxon>Dipodascomycetes</taxon>
        <taxon>Dipodascales</taxon>
        <taxon>Trichomonascaceae</taxon>
        <taxon>Blastobotrys</taxon>
    </lineage>
</organism>
<dbReference type="InterPro" id="IPR007144">
    <property type="entry name" value="SSU_processome_Utp11"/>
</dbReference>
<keyword evidence="5 6" id="KW-0539">Nucleus</keyword>
<keyword evidence="7" id="KW-0175">Coiled coil</keyword>
<evidence type="ECO:0000256" key="7">
    <source>
        <dbReference type="SAM" id="Coils"/>
    </source>
</evidence>
<dbReference type="EMBL" id="HG937694">
    <property type="protein sequence ID" value="CDP38559.1"/>
    <property type="molecule type" value="Genomic_DNA"/>
</dbReference>
<dbReference type="Pfam" id="PF03998">
    <property type="entry name" value="Utp11"/>
    <property type="match status" value="1"/>
</dbReference>
<evidence type="ECO:0000313" key="9">
    <source>
        <dbReference type="EMBL" id="CDP38559.1"/>
    </source>
</evidence>
<comment type="subcellular location">
    <subcellularLocation>
        <location evidence="2 6">Nucleus</location>
        <location evidence="2 6">Nucleolus</location>
    </subcellularLocation>
</comment>
<evidence type="ECO:0000256" key="2">
    <source>
        <dbReference type="ARBA" id="ARBA00004604"/>
    </source>
</evidence>
<evidence type="ECO:0000256" key="3">
    <source>
        <dbReference type="ARBA" id="ARBA00008105"/>
    </source>
</evidence>
<evidence type="ECO:0000256" key="6">
    <source>
        <dbReference type="PIRNR" id="PIRNR015952"/>
    </source>
</evidence>
<feature type="compositionally biased region" description="Basic and acidic residues" evidence="8">
    <location>
        <begin position="54"/>
        <end position="64"/>
    </location>
</feature>
<gene>
    <name evidence="9" type="ORF">GNLVRS02_ARAD1D37356g</name>
</gene>
<sequence>MPLRHNIAKKQHRERSQPLERRKWGLLEKKKDYQLRSKDFHRKEAALKLLRKKASERNPDEYHHGMNSQKTDKNGILITDRGNEVLSNSGAKLLKTQDSGYVRTLNGTEQNKIKKLESQLLFESQGNHTIFVDSEEDAKSFSAAKYFDTDPTMVNRRENRLKKSQLEQLDDKVDFMNEDDKEYLERKRMSKFKELKRRMERQQELATVQQEMDLQRELMKKGEKKKVVKDGKVTWKWKNVRKK</sequence>
<proteinExistence type="inferred from homology"/>
<reference evidence="9" key="1">
    <citation type="submission" date="2014-02" db="EMBL/GenBank/DDBJ databases">
        <authorList>
            <person name="Genoscope - CEA"/>
        </authorList>
    </citation>
    <scope>NUCLEOTIDE SEQUENCE</scope>
    <source>
        <strain evidence="9">LS3</strain>
    </source>
</reference>
<dbReference type="PANTHER" id="PTHR12838:SF0">
    <property type="entry name" value="U3 SMALL NUCLEOLAR RNA-ASSOCIATED PROTEIN 11-RELATED"/>
    <property type="match status" value="1"/>
</dbReference>
<feature type="compositionally biased region" description="Basic residues" evidence="8">
    <location>
        <begin position="1"/>
        <end position="13"/>
    </location>
</feature>
<name>A0A060TCM8_BLAAD</name>
<evidence type="ECO:0000256" key="5">
    <source>
        <dbReference type="ARBA" id="ARBA00023242"/>
    </source>
</evidence>
<comment type="function">
    <text evidence="1 6">Involved in nucleolar processing of pre-18S ribosomal RNA.</text>
</comment>
<dbReference type="PANTHER" id="PTHR12838">
    <property type="entry name" value="U3 SMALL NUCLEOLAR RNA-ASSOCIATED PROTEIN 11"/>
    <property type="match status" value="1"/>
</dbReference>
<protein>
    <recommendedName>
        <fullName evidence="6">U3 small nucleolar RNA-associated protein 11</fullName>
        <shortName evidence="6">U3 snoRNA-associated protein 11</shortName>
    </recommendedName>
</protein>